<evidence type="ECO:0000256" key="4">
    <source>
        <dbReference type="ARBA" id="ARBA00022723"/>
    </source>
</evidence>
<evidence type="ECO:0000256" key="5">
    <source>
        <dbReference type="ARBA" id="ARBA00022801"/>
    </source>
</evidence>
<evidence type="ECO:0000256" key="6">
    <source>
        <dbReference type="ARBA" id="ARBA00022833"/>
    </source>
</evidence>
<name>A8HT11_AZOC5</name>
<reference evidence="12 13" key="3">
    <citation type="journal article" date="2008" name="BMC Genomics">
        <title>The genome of the versatile nitrogen fixer Azorhizobium caulinodans ORS571.</title>
        <authorList>
            <person name="Lee KB."/>
            <person name="Backer P.D."/>
            <person name="Aono T."/>
            <person name="Liu CT."/>
            <person name="Suzuki S."/>
            <person name="Suzuki T."/>
            <person name="Kaneko T."/>
            <person name="Yamada M."/>
            <person name="Tabata S."/>
            <person name="Kupfer D.M."/>
            <person name="Najar F.Z."/>
            <person name="Wiley G.B."/>
            <person name="Roe B."/>
            <person name="Binnewies T.T."/>
            <person name="Ussery D.W."/>
            <person name="D'Haeze W."/>
            <person name="Herder J.D."/>
            <person name="Gevers D."/>
            <person name="Vereecke D."/>
            <person name="Holsters M."/>
            <person name="Oyaizu H."/>
        </authorList>
    </citation>
    <scope>NUCLEOTIDE SEQUENCE [LARGE SCALE GENOMIC DNA]</scope>
    <source>
        <strain evidence="13">ATCC 43989 / DSM 5975 / JCM 20966 / LMG 6465 / NBRC 14845 / NCIMB 13405 / ORS 571</strain>
    </source>
</reference>
<dbReference type="Proteomes" id="UP000000270">
    <property type="component" value="Chromosome"/>
</dbReference>
<dbReference type="Gene3D" id="3.30.830.10">
    <property type="entry name" value="Metalloenzyme, LuxS/M16 peptidase-like"/>
    <property type="match status" value="2"/>
</dbReference>
<feature type="chain" id="PRO_5002721154" evidence="9">
    <location>
        <begin position="39"/>
        <end position="474"/>
    </location>
</feature>
<keyword evidence="3 12" id="KW-0645">Protease</keyword>
<dbReference type="KEGG" id="azc:AZC_4242"/>
<evidence type="ECO:0000256" key="8">
    <source>
        <dbReference type="RuleBase" id="RU004447"/>
    </source>
</evidence>
<evidence type="ECO:0000259" key="10">
    <source>
        <dbReference type="Pfam" id="PF00675"/>
    </source>
</evidence>
<organism evidence="12 13">
    <name type="scientific">Azorhizobium caulinodans (strain ATCC 43989 / DSM 5975 / JCM 20966 / LMG 6465 / NBRC 14845 / NCIMB 13405 / ORS 571)</name>
    <dbReference type="NCBI Taxonomy" id="438753"/>
    <lineage>
        <taxon>Bacteria</taxon>
        <taxon>Pseudomonadati</taxon>
        <taxon>Pseudomonadota</taxon>
        <taxon>Alphaproteobacteria</taxon>
        <taxon>Hyphomicrobiales</taxon>
        <taxon>Xanthobacteraceae</taxon>
        <taxon>Azorhizobium</taxon>
    </lineage>
</organism>
<keyword evidence="5" id="KW-0378">Hydrolase</keyword>
<feature type="domain" description="Peptidase M16 C-terminal" evidence="11">
    <location>
        <begin position="208"/>
        <end position="390"/>
    </location>
</feature>
<evidence type="ECO:0000259" key="11">
    <source>
        <dbReference type="Pfam" id="PF05193"/>
    </source>
</evidence>
<dbReference type="PANTHER" id="PTHR43690:SF17">
    <property type="entry name" value="PROTEIN YHJJ"/>
    <property type="match status" value="1"/>
</dbReference>
<evidence type="ECO:0000256" key="3">
    <source>
        <dbReference type="ARBA" id="ARBA00022670"/>
    </source>
</evidence>
<dbReference type="eggNOG" id="COG0612">
    <property type="taxonomic scope" value="Bacteria"/>
</dbReference>
<dbReference type="STRING" id="438753.AZC_4242"/>
<dbReference type="AlphaFoldDB" id="A8HT11"/>
<dbReference type="InterPro" id="IPR011765">
    <property type="entry name" value="Pept_M16_N"/>
</dbReference>
<dbReference type="MEROPS" id="M16.019"/>
<evidence type="ECO:0000256" key="7">
    <source>
        <dbReference type="ARBA" id="ARBA00023049"/>
    </source>
</evidence>
<sequence length="474" mass="51687">MRARRDAPWNRPVNVRRLAMVAILAAAGAAAAVSPAPAAGPDVAQFELANGMKVMVIPDHRTPVVTHMVWYQVGSADEQPGKSGIAHFLEHLMFKGTEKNAPGVFSAEVARLGGQENAFTSTDYTAYFQRVAKDHLKKVMAFEADRMTGLVLTDEVVLPERDVVLEERRMRTDNDPSARLGEAMQAATYVNHPYQHPIIGWEHEIKQLNREDALAFYRRYYAPNNAVLVVAGDVEPAQVKALAEETYGKVARADTPKRNRPQEPEPQVHRRLSLSDARVAQPVLQRSYLVPSYRTAKGNEADVLDVLAQILGGGQTGRLYRTLVVEKGLAAGAGAWYQGTAYDETRFGFSASPRPGVTLEQLEAALDEVIAKIAAEGPDELELARAKTRLTADAIYARDNQATLARIYGAAWATGVSVDQVNAWPDAVKGVTAEEVKAAAARYLVLRRAVTGYLTPAPQADAKPESKGPAEKRS</sequence>
<dbReference type="InterPro" id="IPR050626">
    <property type="entry name" value="Peptidase_M16"/>
</dbReference>
<evidence type="ECO:0000256" key="9">
    <source>
        <dbReference type="SAM" id="SignalP"/>
    </source>
</evidence>
<reference evidence="12 13" key="6">
    <citation type="journal article" date="2011" name="Appl. Environ. Microbiol.">
        <title>Involvement of the azorhizobial chromosome partition gene (parA) in the onset of bacteroid differentiation during Sesbania rostrata stem nodule development.</title>
        <authorList>
            <person name="Liu CT."/>
            <person name="Lee KB."/>
            <person name="Wang YS."/>
            <person name="Peng MH."/>
            <person name="Lee KT."/>
            <person name="Suzuki S."/>
            <person name="Suzuki T."/>
            <person name="Oyaizu H."/>
        </authorList>
    </citation>
    <scope>NUCLEOTIDE SEQUENCE [LARGE SCALE GENOMIC DNA]</scope>
    <source>
        <strain evidence="13">ATCC 43989 / DSM 5975 / JCM 20966 / LMG 6465 / NBRC 14845 / NCIMB 13405 / ORS 571</strain>
    </source>
</reference>
<reference evidence="12 13" key="4">
    <citation type="journal article" date="2009" name="Appl. Environ. Microbiol.">
        <title>Comparative genome-wide transcriptional profiling of Azorhizobium caulinodans ORS571 grown under free-living and symbiotic conditions.</title>
        <authorList>
            <person name="Tsukada S."/>
            <person name="Aono T."/>
            <person name="Akiba N."/>
            <person name="Lee KB."/>
            <person name="Liu CT."/>
            <person name="Toyazaki H."/>
            <person name="Oyaizu H."/>
        </authorList>
    </citation>
    <scope>NUCLEOTIDE SEQUENCE [LARGE SCALE GENOMIC DNA]</scope>
    <source>
        <strain evidence="13">ATCC 43989 / DSM 5975 / JCM 20966 / LMG 6465 / NBRC 14845 / NCIMB 13405 / ORS 571</strain>
    </source>
</reference>
<keyword evidence="7" id="KW-0482">Metalloprotease</keyword>
<dbReference type="InterPro" id="IPR011249">
    <property type="entry name" value="Metalloenz_LuxS/M16"/>
</dbReference>
<keyword evidence="9" id="KW-0732">Signal</keyword>
<comment type="similarity">
    <text evidence="2 8">Belongs to the peptidase M16 family.</text>
</comment>
<evidence type="ECO:0000256" key="1">
    <source>
        <dbReference type="ARBA" id="ARBA00001947"/>
    </source>
</evidence>
<dbReference type="PROSITE" id="PS00143">
    <property type="entry name" value="INSULINASE"/>
    <property type="match status" value="1"/>
</dbReference>
<dbReference type="GO" id="GO:0004222">
    <property type="term" value="F:metalloendopeptidase activity"/>
    <property type="evidence" value="ECO:0007669"/>
    <property type="project" value="InterPro"/>
</dbReference>
<accession>A8HT11</accession>
<feature type="domain" description="Peptidase M16 N-terminal" evidence="10">
    <location>
        <begin position="54"/>
        <end position="200"/>
    </location>
</feature>
<dbReference type="PANTHER" id="PTHR43690">
    <property type="entry name" value="NARDILYSIN"/>
    <property type="match status" value="1"/>
</dbReference>
<dbReference type="GO" id="GO:0046872">
    <property type="term" value="F:metal ion binding"/>
    <property type="evidence" value="ECO:0007669"/>
    <property type="project" value="UniProtKB-KW"/>
</dbReference>
<dbReference type="InterPro" id="IPR007863">
    <property type="entry name" value="Peptidase_M16_C"/>
</dbReference>
<comment type="cofactor">
    <cofactor evidence="1">
        <name>Zn(2+)</name>
        <dbReference type="ChEBI" id="CHEBI:29105"/>
    </cofactor>
</comment>
<evidence type="ECO:0000313" key="12">
    <source>
        <dbReference type="EMBL" id="BAF90240.1"/>
    </source>
</evidence>
<keyword evidence="4" id="KW-0479">Metal-binding</keyword>
<dbReference type="HOGENOM" id="CLU_009902_1_0_5"/>
<keyword evidence="6" id="KW-0862">Zinc</keyword>
<reference evidence="13" key="2">
    <citation type="submission" date="2007-04" db="EMBL/GenBank/DDBJ databases">
        <title>Complete genome sequence of the nitrogen-fixing bacterium Azorhizobium caulinodans ORS571.</title>
        <authorList>
            <person name="Lee K.B."/>
            <person name="Backer P.D."/>
            <person name="Aono T."/>
            <person name="Liu C.T."/>
            <person name="Suzuki S."/>
            <person name="Suzuki T."/>
            <person name="Kaneko T."/>
            <person name="Yamada M."/>
            <person name="Tabata S."/>
            <person name="Kupfer D.M."/>
            <person name="Najar F.Z."/>
            <person name="Wiley G.B."/>
            <person name="Roe B."/>
            <person name="Binnewies T."/>
            <person name="Ussery D."/>
            <person name="Vereecke D."/>
            <person name="Gevers D."/>
            <person name="Holsters M."/>
            <person name="Oyaizu H."/>
        </authorList>
    </citation>
    <scope>NUCLEOTIDE SEQUENCE [LARGE SCALE GENOMIC DNA]</scope>
    <source>
        <strain evidence="13">ATCC 43989 / DSM 5975 / JCM 20966 / LMG 6465 / NBRC 14845 / NCIMB 13405 / ORS 571</strain>
    </source>
</reference>
<dbReference type="EMBL" id="AP009384">
    <property type="protein sequence ID" value="BAF90240.1"/>
    <property type="molecule type" value="Genomic_DNA"/>
</dbReference>
<dbReference type="InterPro" id="IPR001431">
    <property type="entry name" value="Pept_M16_Zn_BS"/>
</dbReference>
<keyword evidence="13" id="KW-1185">Reference proteome</keyword>
<evidence type="ECO:0000256" key="2">
    <source>
        <dbReference type="ARBA" id="ARBA00007261"/>
    </source>
</evidence>
<reference evidence="12 13" key="1">
    <citation type="journal article" date="2007" name="Appl. Environ. Microbiol.">
        <title>Rhizobial factors required for stem nodule maturation and maintenance in Sesbania rostrata-Azorhizobium caulinodans ORS571 symbiosis.</title>
        <authorList>
            <person name="Suzuki S."/>
            <person name="Aono T."/>
            <person name="Lee KB."/>
            <person name="Suzuki T."/>
            <person name="Liu CT."/>
            <person name="Miwa H."/>
            <person name="Wakao S."/>
            <person name="Iki T."/>
            <person name="Oyaizu H."/>
        </authorList>
    </citation>
    <scope>NUCLEOTIDE SEQUENCE [LARGE SCALE GENOMIC DNA]</scope>
    <source>
        <strain evidence="13">ATCC 43989 / DSM 5975 / JCM 20966 / LMG 6465 / NBRC 14845 / NCIMB 13405 / ORS 571</strain>
    </source>
</reference>
<gene>
    <name evidence="12" type="ordered locus">AZC_4242</name>
</gene>
<evidence type="ECO:0000313" key="13">
    <source>
        <dbReference type="Proteomes" id="UP000000270"/>
    </source>
</evidence>
<dbReference type="GO" id="GO:0006508">
    <property type="term" value="P:proteolysis"/>
    <property type="evidence" value="ECO:0007669"/>
    <property type="project" value="UniProtKB-KW"/>
</dbReference>
<protein>
    <submittedName>
        <fullName evidence="12">Putative protease</fullName>
    </submittedName>
</protein>
<feature type="signal peptide" evidence="9">
    <location>
        <begin position="1"/>
        <end position="38"/>
    </location>
</feature>
<dbReference type="Pfam" id="PF00675">
    <property type="entry name" value="Peptidase_M16"/>
    <property type="match status" value="1"/>
</dbReference>
<dbReference type="SUPFAM" id="SSF63411">
    <property type="entry name" value="LuxS/MPP-like metallohydrolase"/>
    <property type="match status" value="2"/>
</dbReference>
<reference evidence="12 13" key="5">
    <citation type="journal article" date="2010" name="Appl. Environ. Microbiol.">
        <title>phrR-like gene praR of Azorhizobium caulinodans ORS571 is essential for symbiosis with Sesbania rostrata and is involved in expression of reb genes.</title>
        <authorList>
            <person name="Akiba N."/>
            <person name="Aono T."/>
            <person name="Toyazaki H."/>
            <person name="Sato S."/>
            <person name="Oyaizu H."/>
        </authorList>
    </citation>
    <scope>NUCLEOTIDE SEQUENCE [LARGE SCALE GENOMIC DNA]</scope>
    <source>
        <strain evidence="13">ATCC 43989 / DSM 5975 / JCM 20966 / LMG 6465 / NBRC 14845 / NCIMB 13405 / ORS 571</strain>
    </source>
</reference>
<proteinExistence type="inferred from homology"/>
<dbReference type="Pfam" id="PF05193">
    <property type="entry name" value="Peptidase_M16_C"/>
    <property type="match status" value="1"/>
</dbReference>